<gene>
    <name evidence="2" type="ORF">GCM10011354_04790</name>
</gene>
<sequence length="593" mass="62032">MTAPGGHGSLDVKTTLRAVLGAVAAAGLLLPATTAVAVDAASSVTTTAARTGPPASVAVLGDSISAGTGADGRSFGDSLIPLPGSERPNRSWATGDQYTDLQSVFQRVRSLRPGQSTTRANLAVNGSRGSDVAQQVRGAPVDVGLILVQIGGNDLCRPTVQDMTPVEEYRAQIDATLAWIAEHRPEALVQVNSVPDIYRLWELRRTNAVAVTFWSLGLIPCQSLLANPTSQDAADVARRDAVRAHGLAYNDQLREACARYLRCRYDDDATWRFSNDPATFVDSDVSSQDHFHPSYRGQVKLAEVSWLAGFDFADEAVPQVTLATTTAPTSAGWHAAAVDVEVVATDEAGVAGIESRVHAPDGSVGTWQTSFGDRALVTVEQDGASFVEARAIDVNGNVSASEVHAVSLDRQAPTVTVTGVDDGDEVLLGAEAGFGVACDDDRSGVASCEPSQADGVLDTTTAGRRTLTVTAVDAAGNRTEATVGYRVVYDVAVASDRLEGTGPIEIQRNAMLPVRVSVRDAAGQPVAGVPASLRLVSAHGTALVAGELTEGYDGDRYGAQLPLRRLGVTPGGWTLVADLDDGTTRVLAELDVR</sequence>
<dbReference type="GO" id="GO:0016788">
    <property type="term" value="F:hydrolase activity, acting on ester bonds"/>
    <property type="evidence" value="ECO:0007669"/>
    <property type="project" value="InterPro"/>
</dbReference>
<evidence type="ECO:0000256" key="1">
    <source>
        <dbReference type="SAM" id="SignalP"/>
    </source>
</evidence>
<name>A0A8J3ACE8_9ACTN</name>
<dbReference type="EMBL" id="BMHA01000002">
    <property type="protein sequence ID" value="GGI03590.1"/>
    <property type="molecule type" value="Genomic_DNA"/>
</dbReference>
<dbReference type="SUPFAM" id="SSF52266">
    <property type="entry name" value="SGNH hydrolase"/>
    <property type="match status" value="1"/>
</dbReference>
<protein>
    <recommendedName>
        <fullName evidence="4">Lysophospholipase L1</fullName>
    </recommendedName>
</protein>
<accession>A0A8J3ACE8</accession>
<dbReference type="Proteomes" id="UP000650511">
    <property type="component" value="Unassembled WGS sequence"/>
</dbReference>
<evidence type="ECO:0000313" key="2">
    <source>
        <dbReference type="EMBL" id="GGI03590.1"/>
    </source>
</evidence>
<feature type="signal peptide" evidence="1">
    <location>
        <begin position="1"/>
        <end position="37"/>
    </location>
</feature>
<feature type="chain" id="PRO_5035240483" description="Lysophospholipase L1" evidence="1">
    <location>
        <begin position="38"/>
        <end position="593"/>
    </location>
</feature>
<reference evidence="2" key="1">
    <citation type="journal article" date="2014" name="Int. J. Syst. Evol. Microbiol.">
        <title>Complete genome sequence of Corynebacterium casei LMG S-19264T (=DSM 44701T), isolated from a smear-ripened cheese.</title>
        <authorList>
            <consortium name="US DOE Joint Genome Institute (JGI-PGF)"/>
            <person name="Walter F."/>
            <person name="Albersmeier A."/>
            <person name="Kalinowski J."/>
            <person name="Ruckert C."/>
        </authorList>
    </citation>
    <scope>NUCLEOTIDE SEQUENCE</scope>
    <source>
        <strain evidence="2">CGMCC 1.14988</strain>
    </source>
</reference>
<dbReference type="AlphaFoldDB" id="A0A8J3ACE8"/>
<dbReference type="InterPro" id="IPR036514">
    <property type="entry name" value="SGNH_hydro_sf"/>
</dbReference>
<evidence type="ECO:0000313" key="3">
    <source>
        <dbReference type="Proteomes" id="UP000650511"/>
    </source>
</evidence>
<dbReference type="InterPro" id="IPR001087">
    <property type="entry name" value="GDSL"/>
</dbReference>
<reference evidence="2" key="2">
    <citation type="submission" date="2020-09" db="EMBL/GenBank/DDBJ databases">
        <authorList>
            <person name="Sun Q."/>
            <person name="Zhou Y."/>
        </authorList>
    </citation>
    <scope>NUCLEOTIDE SEQUENCE</scope>
    <source>
        <strain evidence="2">CGMCC 1.14988</strain>
    </source>
</reference>
<keyword evidence="1" id="KW-0732">Signal</keyword>
<dbReference type="OrthoDB" id="5561551at2"/>
<dbReference type="Gene3D" id="3.40.50.1110">
    <property type="entry name" value="SGNH hydrolase"/>
    <property type="match status" value="1"/>
</dbReference>
<organism evidence="2 3">
    <name type="scientific">Egicoccus halophilus</name>
    <dbReference type="NCBI Taxonomy" id="1670830"/>
    <lineage>
        <taxon>Bacteria</taxon>
        <taxon>Bacillati</taxon>
        <taxon>Actinomycetota</taxon>
        <taxon>Nitriliruptoria</taxon>
        <taxon>Egicoccales</taxon>
        <taxon>Egicoccaceae</taxon>
        <taxon>Egicoccus</taxon>
    </lineage>
</organism>
<evidence type="ECO:0008006" key="4">
    <source>
        <dbReference type="Google" id="ProtNLM"/>
    </source>
</evidence>
<comment type="caution">
    <text evidence="2">The sequence shown here is derived from an EMBL/GenBank/DDBJ whole genome shotgun (WGS) entry which is preliminary data.</text>
</comment>
<proteinExistence type="predicted"/>
<dbReference type="Pfam" id="PF00657">
    <property type="entry name" value="Lipase_GDSL"/>
    <property type="match status" value="1"/>
</dbReference>
<keyword evidence="3" id="KW-1185">Reference proteome</keyword>